<dbReference type="PANTHER" id="PTHR48063">
    <property type="entry name" value="LRR RECEPTOR-LIKE KINASE"/>
    <property type="match status" value="1"/>
</dbReference>
<dbReference type="Pfam" id="PF00560">
    <property type="entry name" value="LRR_1"/>
    <property type="match status" value="5"/>
</dbReference>
<dbReference type="InterPro" id="IPR032675">
    <property type="entry name" value="LRR_dom_sf"/>
</dbReference>
<keyword evidence="6" id="KW-1133">Transmembrane helix</keyword>
<keyword evidence="2" id="KW-0433">Leucine-rich repeat</keyword>
<evidence type="ECO:0000256" key="5">
    <source>
        <dbReference type="ARBA" id="ARBA00022737"/>
    </source>
</evidence>
<evidence type="ECO:0000256" key="6">
    <source>
        <dbReference type="ARBA" id="ARBA00022989"/>
    </source>
</evidence>
<name>A0AB40CAZ8_DIOCR</name>
<keyword evidence="4" id="KW-0732">Signal</keyword>
<evidence type="ECO:0000256" key="3">
    <source>
        <dbReference type="ARBA" id="ARBA00022692"/>
    </source>
</evidence>
<comment type="subcellular location">
    <subcellularLocation>
        <location evidence="1">Membrane</location>
        <topology evidence="1">Single-pass type I membrane protein</topology>
    </subcellularLocation>
</comment>
<dbReference type="InterPro" id="IPR046956">
    <property type="entry name" value="RLP23-like"/>
</dbReference>
<dbReference type="RefSeq" id="XP_039135965.1">
    <property type="nucleotide sequence ID" value="XM_039280031.1"/>
</dbReference>
<evidence type="ECO:0000256" key="1">
    <source>
        <dbReference type="ARBA" id="ARBA00004479"/>
    </source>
</evidence>
<keyword evidence="9" id="KW-1185">Reference proteome</keyword>
<dbReference type="GO" id="GO:0016020">
    <property type="term" value="C:membrane"/>
    <property type="evidence" value="ECO:0007669"/>
    <property type="project" value="UniProtKB-SubCell"/>
</dbReference>
<gene>
    <name evidence="10" type="primary">LOC120273400</name>
</gene>
<dbReference type="SUPFAM" id="SSF52047">
    <property type="entry name" value="RNI-like"/>
    <property type="match status" value="1"/>
</dbReference>
<keyword evidence="7" id="KW-0472">Membrane</keyword>
<dbReference type="InterPro" id="IPR001611">
    <property type="entry name" value="Leu-rich_rpt"/>
</dbReference>
<dbReference type="FunFam" id="3.80.10.10:FF:000383">
    <property type="entry name" value="Leucine-rich repeat receptor protein kinase EMS1"/>
    <property type="match status" value="1"/>
</dbReference>
<dbReference type="AlphaFoldDB" id="A0AB40CAZ8"/>
<reference evidence="10" key="1">
    <citation type="submission" date="2025-08" db="UniProtKB">
        <authorList>
            <consortium name="RefSeq"/>
        </authorList>
    </citation>
    <scope>IDENTIFICATION</scope>
</reference>
<dbReference type="GeneID" id="120273400"/>
<keyword evidence="3" id="KW-0812">Transmembrane</keyword>
<accession>A0AB40CAZ8</accession>
<dbReference type="PRINTS" id="PR00019">
    <property type="entry name" value="LEURICHRPT"/>
</dbReference>
<dbReference type="Proteomes" id="UP001515500">
    <property type="component" value="Chromosome 2"/>
</dbReference>
<evidence type="ECO:0000256" key="4">
    <source>
        <dbReference type="ARBA" id="ARBA00022729"/>
    </source>
</evidence>
<evidence type="ECO:0000256" key="8">
    <source>
        <dbReference type="ARBA" id="ARBA00023180"/>
    </source>
</evidence>
<keyword evidence="5" id="KW-0677">Repeat</keyword>
<proteinExistence type="predicted"/>
<keyword evidence="8" id="KW-0325">Glycoprotein</keyword>
<dbReference type="Pfam" id="PF13855">
    <property type="entry name" value="LRR_8"/>
    <property type="match status" value="1"/>
</dbReference>
<protein>
    <submittedName>
        <fullName evidence="10">Receptor-like protein EIX2</fullName>
    </submittedName>
</protein>
<sequence>MGNLCKLNTLDFTNNSISGTIEDLVDGLSKCRENKEGFASENSVGLETLRLGNNKLNGTVPETIGLLSKLSELRLSSNCLTGVLTESHFVNLANLTYLDLSYNSLQLNVSENWNPPFDCDKIILCSCKVGPVFPSWVRTQTQLEQLCLSDAGILGSIPAWFWNPTVSGSYFLNLSNNNLEGRLPTFLKNYSFFQVDLSSNRFEGPLPEFDPTSLQVIYLNNNSFSGSIPSYFGAATFIHIFSLSDNHINGSIPSFFCKIPDGLVSLTNLHSLHLRNNGFSGELPLALKKASKLLILDVGENKLSGSIPTWIGENLSSLIVLRLRSNLFEGVIPKQLSKLSSLQILDVAQNNLSGCIPRSFGDFKAMVVAKHSE</sequence>
<dbReference type="Gene3D" id="3.80.10.10">
    <property type="entry name" value="Ribonuclease Inhibitor"/>
    <property type="match status" value="2"/>
</dbReference>
<organism evidence="9 10">
    <name type="scientific">Dioscorea cayennensis subsp. rotundata</name>
    <name type="common">White Guinea yam</name>
    <name type="synonym">Dioscorea rotundata</name>
    <dbReference type="NCBI Taxonomy" id="55577"/>
    <lineage>
        <taxon>Eukaryota</taxon>
        <taxon>Viridiplantae</taxon>
        <taxon>Streptophyta</taxon>
        <taxon>Embryophyta</taxon>
        <taxon>Tracheophyta</taxon>
        <taxon>Spermatophyta</taxon>
        <taxon>Magnoliopsida</taxon>
        <taxon>Liliopsida</taxon>
        <taxon>Dioscoreales</taxon>
        <taxon>Dioscoreaceae</taxon>
        <taxon>Dioscorea</taxon>
    </lineage>
</organism>
<evidence type="ECO:0000256" key="7">
    <source>
        <dbReference type="ARBA" id="ARBA00023136"/>
    </source>
</evidence>
<dbReference type="PANTHER" id="PTHR48063:SF112">
    <property type="entry name" value="RECEPTOR LIKE PROTEIN 30-LIKE"/>
    <property type="match status" value="1"/>
</dbReference>
<evidence type="ECO:0000313" key="10">
    <source>
        <dbReference type="RefSeq" id="XP_039135965.1"/>
    </source>
</evidence>
<evidence type="ECO:0000256" key="2">
    <source>
        <dbReference type="ARBA" id="ARBA00022614"/>
    </source>
</evidence>
<evidence type="ECO:0000313" key="9">
    <source>
        <dbReference type="Proteomes" id="UP001515500"/>
    </source>
</evidence>